<dbReference type="EMBL" id="AUXX01000002">
    <property type="protein sequence ID" value="KZN70071.1"/>
    <property type="molecule type" value="Genomic_DNA"/>
</dbReference>
<dbReference type="Proteomes" id="UP000076661">
    <property type="component" value="Unassembled WGS sequence"/>
</dbReference>
<comment type="caution">
    <text evidence="2">The sequence shown here is derived from an EMBL/GenBank/DDBJ whole genome shotgun (WGS) entry which is preliminary data.</text>
</comment>
<sequence length="242" mass="26829">MKKLAFLLILSVISISYWFFYKPSPEIVHIDHVPKSALKVEKNVNGSVAVTTPSAPVNDVKVVSSTINKAVRERDRLPLDIGEIALISEEAKGVLVEAGVLVRDISEEAYVEFDLSAMQQLEVGDTFDLTIPQTTEMHRAEVTQVDVFPNGDKSVFAQVTGSDNRFHNSVMTVGSNAIYGQFTVSSGNYVFESHGKHGWIAAKRDLYKNHVEHTPSERAPTEGEKDLFSPPIIKTQTTRKEN</sequence>
<accession>A0A162CL77</accession>
<evidence type="ECO:0000313" key="2">
    <source>
        <dbReference type="EMBL" id="KZN70071.1"/>
    </source>
</evidence>
<dbReference type="RefSeq" id="WP_063379702.1">
    <property type="nucleotide sequence ID" value="NZ_AUXX01000002.1"/>
</dbReference>
<evidence type="ECO:0000313" key="3">
    <source>
        <dbReference type="Proteomes" id="UP000076661"/>
    </source>
</evidence>
<dbReference type="AlphaFoldDB" id="A0A162CL77"/>
<gene>
    <name evidence="2" type="ORF">N478_09665</name>
</gene>
<feature type="compositionally biased region" description="Basic and acidic residues" evidence="1">
    <location>
        <begin position="214"/>
        <end position="227"/>
    </location>
</feature>
<feature type="region of interest" description="Disordered" evidence="1">
    <location>
        <begin position="214"/>
        <end position="242"/>
    </location>
</feature>
<dbReference type="PATRIC" id="fig|1365257.3.peg.306"/>
<protein>
    <submittedName>
        <fullName evidence="2">Uncharacterized protein</fullName>
    </submittedName>
</protein>
<reference evidence="2 3" key="1">
    <citation type="submission" date="2013-07" db="EMBL/GenBank/DDBJ databases">
        <title>Comparative Genomic and Metabolomic Analysis of Twelve Strains of Pseudoalteromonas luteoviolacea.</title>
        <authorList>
            <person name="Vynne N.G."/>
            <person name="Mansson M."/>
            <person name="Gram L."/>
        </authorList>
    </citation>
    <scope>NUCLEOTIDE SEQUENCE [LARGE SCALE GENOMIC DNA]</scope>
    <source>
        <strain evidence="2 3">S4060-1</strain>
    </source>
</reference>
<evidence type="ECO:0000256" key="1">
    <source>
        <dbReference type="SAM" id="MobiDB-lite"/>
    </source>
</evidence>
<organism evidence="2 3">
    <name type="scientific">Pseudoalteromonas luteoviolacea S4060-1</name>
    <dbReference type="NCBI Taxonomy" id="1365257"/>
    <lineage>
        <taxon>Bacteria</taxon>
        <taxon>Pseudomonadati</taxon>
        <taxon>Pseudomonadota</taxon>
        <taxon>Gammaproteobacteria</taxon>
        <taxon>Alteromonadales</taxon>
        <taxon>Pseudoalteromonadaceae</taxon>
        <taxon>Pseudoalteromonas</taxon>
    </lineage>
</organism>
<name>A0A162CL77_9GAMM</name>
<proteinExistence type="predicted"/>